<protein>
    <recommendedName>
        <fullName evidence="3 11">Lysophospholipase</fullName>
        <ecNumber evidence="3 11">3.1.1.5</ecNumber>
    </recommendedName>
</protein>
<feature type="signal peptide" evidence="11">
    <location>
        <begin position="1"/>
        <end position="16"/>
    </location>
</feature>
<dbReference type="Pfam" id="PF01735">
    <property type="entry name" value="PLA2_B"/>
    <property type="match status" value="1"/>
</dbReference>
<dbReference type="GO" id="GO:0004622">
    <property type="term" value="F:phosphatidylcholine lysophospholipase activity"/>
    <property type="evidence" value="ECO:0007669"/>
    <property type="project" value="UniProtKB-EC"/>
</dbReference>
<dbReference type="PROSITE" id="PS51210">
    <property type="entry name" value="PLA2C"/>
    <property type="match status" value="1"/>
</dbReference>
<dbReference type="GO" id="GO:0004623">
    <property type="term" value="F:phospholipase A2 activity"/>
    <property type="evidence" value="ECO:0007669"/>
    <property type="project" value="TreeGrafter"/>
</dbReference>
<evidence type="ECO:0000256" key="11">
    <source>
        <dbReference type="RuleBase" id="RU362103"/>
    </source>
</evidence>
<dbReference type="GO" id="GO:0005829">
    <property type="term" value="C:cytosol"/>
    <property type="evidence" value="ECO:0007669"/>
    <property type="project" value="TreeGrafter"/>
</dbReference>
<keyword evidence="4 11" id="KW-0732">Signal</keyword>
<evidence type="ECO:0000256" key="2">
    <source>
        <dbReference type="ARBA" id="ARBA00008780"/>
    </source>
</evidence>
<comment type="similarity">
    <text evidence="2 11">Belongs to the lysophospholipase family.</text>
</comment>
<evidence type="ECO:0000259" key="12">
    <source>
        <dbReference type="PROSITE" id="PS51210"/>
    </source>
</evidence>
<dbReference type="InterPro" id="IPR002642">
    <property type="entry name" value="LysoPLipase_cat_dom"/>
</dbReference>
<evidence type="ECO:0000256" key="6">
    <source>
        <dbReference type="ARBA" id="ARBA00022963"/>
    </source>
</evidence>
<dbReference type="STRING" id="1036612.A0A1L9TEU7"/>
<evidence type="ECO:0000256" key="4">
    <source>
        <dbReference type="ARBA" id="ARBA00022729"/>
    </source>
</evidence>
<reference evidence="14" key="1">
    <citation type="journal article" date="2017" name="Genome Biol.">
        <title>Comparative genomics reveals high biological diversity and specific adaptations in the industrially and medically important fungal genus Aspergillus.</title>
        <authorList>
            <person name="de Vries R.P."/>
            <person name="Riley R."/>
            <person name="Wiebenga A."/>
            <person name="Aguilar-Osorio G."/>
            <person name="Amillis S."/>
            <person name="Uchima C.A."/>
            <person name="Anderluh G."/>
            <person name="Asadollahi M."/>
            <person name="Askin M."/>
            <person name="Barry K."/>
            <person name="Battaglia E."/>
            <person name="Bayram O."/>
            <person name="Benocci T."/>
            <person name="Braus-Stromeyer S.A."/>
            <person name="Caldana C."/>
            <person name="Canovas D."/>
            <person name="Cerqueira G.C."/>
            <person name="Chen F."/>
            <person name="Chen W."/>
            <person name="Choi C."/>
            <person name="Clum A."/>
            <person name="Dos Santos R.A."/>
            <person name="Damasio A.R."/>
            <person name="Diallinas G."/>
            <person name="Emri T."/>
            <person name="Fekete E."/>
            <person name="Flipphi M."/>
            <person name="Freyberg S."/>
            <person name="Gallo A."/>
            <person name="Gournas C."/>
            <person name="Habgood R."/>
            <person name="Hainaut M."/>
            <person name="Harispe M.L."/>
            <person name="Henrissat B."/>
            <person name="Hilden K.S."/>
            <person name="Hope R."/>
            <person name="Hossain A."/>
            <person name="Karabika E."/>
            <person name="Karaffa L."/>
            <person name="Karanyi Z."/>
            <person name="Krasevec N."/>
            <person name="Kuo A."/>
            <person name="Kusch H."/>
            <person name="LaButti K."/>
            <person name="Lagendijk E.L."/>
            <person name="Lapidus A."/>
            <person name="Levasseur A."/>
            <person name="Lindquist E."/>
            <person name="Lipzen A."/>
            <person name="Logrieco A.F."/>
            <person name="MacCabe A."/>
            <person name="Maekelae M.R."/>
            <person name="Malavazi I."/>
            <person name="Melin P."/>
            <person name="Meyer V."/>
            <person name="Mielnichuk N."/>
            <person name="Miskei M."/>
            <person name="Molnar A.P."/>
            <person name="Mule G."/>
            <person name="Ngan C.Y."/>
            <person name="Orejas M."/>
            <person name="Orosz E."/>
            <person name="Ouedraogo J.P."/>
            <person name="Overkamp K.M."/>
            <person name="Park H.-S."/>
            <person name="Perrone G."/>
            <person name="Piumi F."/>
            <person name="Punt P.J."/>
            <person name="Ram A.F."/>
            <person name="Ramon A."/>
            <person name="Rauscher S."/>
            <person name="Record E."/>
            <person name="Riano-Pachon D.M."/>
            <person name="Robert V."/>
            <person name="Roehrig J."/>
            <person name="Ruller R."/>
            <person name="Salamov A."/>
            <person name="Salih N.S."/>
            <person name="Samson R.A."/>
            <person name="Sandor E."/>
            <person name="Sanguinetti M."/>
            <person name="Schuetze T."/>
            <person name="Sepcic K."/>
            <person name="Shelest E."/>
            <person name="Sherlock G."/>
            <person name="Sophianopoulou V."/>
            <person name="Squina F.M."/>
            <person name="Sun H."/>
            <person name="Susca A."/>
            <person name="Todd R.B."/>
            <person name="Tsang A."/>
            <person name="Unkles S.E."/>
            <person name="van de Wiele N."/>
            <person name="van Rossen-Uffink D."/>
            <person name="Oliveira J.V."/>
            <person name="Vesth T.C."/>
            <person name="Visser J."/>
            <person name="Yu J.-H."/>
            <person name="Zhou M."/>
            <person name="Andersen M.R."/>
            <person name="Archer D.B."/>
            <person name="Baker S.E."/>
            <person name="Benoit I."/>
            <person name="Brakhage A.A."/>
            <person name="Braus G.H."/>
            <person name="Fischer R."/>
            <person name="Frisvad J.C."/>
            <person name="Goldman G.H."/>
            <person name="Houbraken J."/>
            <person name="Oakley B."/>
            <person name="Pocsi I."/>
            <person name="Scazzocchio C."/>
            <person name="Seiboth B."/>
            <person name="vanKuyk P.A."/>
            <person name="Wortman J."/>
            <person name="Dyer P.S."/>
            <person name="Grigoriev I.V."/>
        </authorList>
    </citation>
    <scope>NUCLEOTIDE SEQUENCE [LARGE SCALE GENOMIC DNA]</scope>
    <source>
        <strain evidence="14">CBS 593.65</strain>
    </source>
</reference>
<sequence length="604" mass="66295">MIFPIALSVLFGAVTAAGNTPSNPESYAPRYVDCPDNIQLVRQPHQISPAETEWVHGRKAVVADSITSYLARLNLTGFDLDDYAARIHRNPDYNVPVIAWATSGGGWRSGFTGIGGLQAIDERTPGSKEAKVGGLFQSLTYLAGLSGGSWPTTSTALSDYIPIHKNVKEWHVDINRFTATGFSEYAAPTSSYFETIAEKFQAGFNISAADLMGRGFAYEFVPGVNRTLSSIAEQPGFKSFAGPMPILATSSVNRSSESVEGLYVPDYFAPWYEWNPFEFGSWEFGFVPTKYVGTIPDGNNTAEKCVENLDDAGFVMASVAAAYNFWWLGAISNGTLGQFSKREEGLLGKESLETINEVFTKYFNLTLAQIANPSIPNPFNGGKENITFADSSEAGQSDPFTPLIQPERRVDFIMAWDDDGDDAPYNWNNGTNIWDTYNIAKEKGLPFPEIPPVTEILALNYTLKPVLFGCDTNLTTTHDATSPIVAYFANSPYSWYSNFTWSNANMSTAEFDGVLENSFNILTQGNGSLSDSWVECLGCAAIDRSLLRMGIERPEVCEECFREHCWGGKVTRGVSKDFVLDPVLALDESVGFAEWSMAHPGMDE</sequence>
<keyword evidence="7 10" id="KW-0443">Lipid metabolism</keyword>
<name>A0A1L9TEU7_9EURO</name>
<comment type="catalytic activity">
    <reaction evidence="9 11">
        <text>a 1-acyl-sn-glycero-3-phosphocholine + H2O = sn-glycerol 3-phosphocholine + a fatty acid + H(+)</text>
        <dbReference type="Rhea" id="RHEA:15177"/>
        <dbReference type="ChEBI" id="CHEBI:15377"/>
        <dbReference type="ChEBI" id="CHEBI:15378"/>
        <dbReference type="ChEBI" id="CHEBI:16870"/>
        <dbReference type="ChEBI" id="CHEBI:28868"/>
        <dbReference type="ChEBI" id="CHEBI:58168"/>
        <dbReference type="EC" id="3.1.1.5"/>
    </reaction>
</comment>
<evidence type="ECO:0000256" key="3">
    <source>
        <dbReference type="ARBA" id="ARBA00013274"/>
    </source>
</evidence>
<evidence type="ECO:0000256" key="7">
    <source>
        <dbReference type="ARBA" id="ARBA00023098"/>
    </source>
</evidence>
<comment type="function">
    <text evidence="1">Catalyzes the release of fatty acids from lysophospholipids.</text>
</comment>
<evidence type="ECO:0000256" key="5">
    <source>
        <dbReference type="ARBA" id="ARBA00022801"/>
    </source>
</evidence>
<keyword evidence="14" id="KW-1185">Reference proteome</keyword>
<dbReference type="EC" id="3.1.1.5" evidence="3 11"/>
<keyword evidence="5 10" id="KW-0378">Hydrolase</keyword>
<dbReference type="InterPro" id="IPR016035">
    <property type="entry name" value="Acyl_Trfase/lysoPLipase"/>
</dbReference>
<dbReference type="GO" id="GO:0046475">
    <property type="term" value="P:glycerophospholipid catabolic process"/>
    <property type="evidence" value="ECO:0007669"/>
    <property type="project" value="TreeGrafter"/>
</dbReference>
<evidence type="ECO:0000256" key="8">
    <source>
        <dbReference type="ARBA" id="ARBA00023180"/>
    </source>
</evidence>
<evidence type="ECO:0000256" key="1">
    <source>
        <dbReference type="ARBA" id="ARBA00002169"/>
    </source>
</evidence>
<dbReference type="PANTHER" id="PTHR10728">
    <property type="entry name" value="CYTOSOLIC PHOSPHOLIPASE A2"/>
    <property type="match status" value="1"/>
</dbReference>
<dbReference type="GeneID" id="63759557"/>
<accession>A0A1L9TEU7</accession>
<gene>
    <name evidence="13" type="ORF">ASPSYDRAFT_178975</name>
</gene>
<dbReference type="AlphaFoldDB" id="A0A1L9TEU7"/>
<dbReference type="SMART" id="SM00022">
    <property type="entry name" value="PLAc"/>
    <property type="match status" value="1"/>
</dbReference>
<dbReference type="VEuPathDB" id="FungiDB:ASPSYDRAFT_178975"/>
<evidence type="ECO:0000256" key="10">
    <source>
        <dbReference type="PROSITE-ProRule" id="PRU00555"/>
    </source>
</evidence>
<feature type="domain" description="PLA2c" evidence="12">
    <location>
        <begin position="33"/>
        <end position="571"/>
    </location>
</feature>
<proteinExistence type="inferred from homology"/>
<keyword evidence="6 10" id="KW-0442">Lipid degradation</keyword>
<evidence type="ECO:0000256" key="9">
    <source>
        <dbReference type="ARBA" id="ARBA00049531"/>
    </source>
</evidence>
<dbReference type="RefSeq" id="XP_040701755.1">
    <property type="nucleotide sequence ID" value="XM_040843484.1"/>
</dbReference>
<feature type="chain" id="PRO_5011835057" description="Lysophospholipase" evidence="11">
    <location>
        <begin position="17"/>
        <end position="604"/>
    </location>
</feature>
<organism evidence="13 14">
    <name type="scientific">Aspergillus sydowii CBS 593.65</name>
    <dbReference type="NCBI Taxonomy" id="1036612"/>
    <lineage>
        <taxon>Eukaryota</taxon>
        <taxon>Fungi</taxon>
        <taxon>Dikarya</taxon>
        <taxon>Ascomycota</taxon>
        <taxon>Pezizomycotina</taxon>
        <taxon>Eurotiomycetes</taxon>
        <taxon>Eurotiomycetidae</taxon>
        <taxon>Eurotiales</taxon>
        <taxon>Aspergillaceae</taxon>
        <taxon>Aspergillus</taxon>
        <taxon>Aspergillus subgen. Nidulantes</taxon>
    </lineage>
</organism>
<evidence type="ECO:0000313" key="14">
    <source>
        <dbReference type="Proteomes" id="UP000184356"/>
    </source>
</evidence>
<dbReference type="OrthoDB" id="4084751at2759"/>
<dbReference type="EMBL" id="KV878587">
    <property type="protein sequence ID" value="OJJ57949.1"/>
    <property type="molecule type" value="Genomic_DNA"/>
</dbReference>
<dbReference type="Gene3D" id="3.40.1090.10">
    <property type="entry name" value="Cytosolic phospholipase A2 catalytic domain"/>
    <property type="match status" value="1"/>
</dbReference>
<dbReference type="PANTHER" id="PTHR10728:SF33">
    <property type="entry name" value="LYSOPHOSPHOLIPASE 1-RELATED"/>
    <property type="match status" value="1"/>
</dbReference>
<evidence type="ECO:0000313" key="13">
    <source>
        <dbReference type="EMBL" id="OJJ57949.1"/>
    </source>
</evidence>
<dbReference type="Proteomes" id="UP000184356">
    <property type="component" value="Unassembled WGS sequence"/>
</dbReference>
<dbReference type="SUPFAM" id="SSF52151">
    <property type="entry name" value="FabD/lysophospholipase-like"/>
    <property type="match status" value="1"/>
</dbReference>
<keyword evidence="8" id="KW-0325">Glycoprotein</keyword>